<sequence>MGGSSWALHRGPGCQSDWGALTPRGLCRPASRSRIEWIILKCDLSIRPQNANRGTFQGPRALVPMILANEDLPSDPLANIFMGTHHRFRCGNQQANQMFHFKGEWGMEFETPPEPGGAYFWQGFQRHPDTSVGKSPVQGASVPPGDTQRVCIAYIFHEAVGAMHGCPGKKKSRDSNMQIYKT</sequence>
<comment type="caution">
    <text evidence="1">The sequence shown here is derived from an EMBL/GenBank/DDBJ whole genome shotgun (WGS) entry which is preliminary data.</text>
</comment>
<gene>
    <name evidence="1" type="ORF">CROQUDRAFT_130627</name>
</gene>
<name>A0A9P6NNH4_9BASI</name>
<organism evidence="1 2">
    <name type="scientific">Cronartium quercuum f. sp. fusiforme G11</name>
    <dbReference type="NCBI Taxonomy" id="708437"/>
    <lineage>
        <taxon>Eukaryota</taxon>
        <taxon>Fungi</taxon>
        <taxon>Dikarya</taxon>
        <taxon>Basidiomycota</taxon>
        <taxon>Pucciniomycotina</taxon>
        <taxon>Pucciniomycetes</taxon>
        <taxon>Pucciniales</taxon>
        <taxon>Coleosporiaceae</taxon>
        <taxon>Cronartium</taxon>
    </lineage>
</organism>
<evidence type="ECO:0000313" key="1">
    <source>
        <dbReference type="EMBL" id="KAG0150401.1"/>
    </source>
</evidence>
<evidence type="ECO:0000313" key="2">
    <source>
        <dbReference type="Proteomes" id="UP000886653"/>
    </source>
</evidence>
<accession>A0A9P6NNH4</accession>
<protein>
    <submittedName>
        <fullName evidence="1">Uncharacterized protein</fullName>
    </submittedName>
</protein>
<dbReference type="EMBL" id="MU167219">
    <property type="protein sequence ID" value="KAG0150401.1"/>
    <property type="molecule type" value="Genomic_DNA"/>
</dbReference>
<dbReference type="Proteomes" id="UP000886653">
    <property type="component" value="Unassembled WGS sequence"/>
</dbReference>
<dbReference type="AlphaFoldDB" id="A0A9P6NNH4"/>
<proteinExistence type="predicted"/>
<reference evidence="1" key="1">
    <citation type="submission" date="2013-11" db="EMBL/GenBank/DDBJ databases">
        <title>Genome sequence of the fusiform rust pathogen reveals effectors for host alternation and coevolution with pine.</title>
        <authorList>
            <consortium name="DOE Joint Genome Institute"/>
            <person name="Smith K."/>
            <person name="Pendleton A."/>
            <person name="Kubisiak T."/>
            <person name="Anderson C."/>
            <person name="Salamov A."/>
            <person name="Aerts A."/>
            <person name="Riley R."/>
            <person name="Clum A."/>
            <person name="Lindquist E."/>
            <person name="Ence D."/>
            <person name="Campbell M."/>
            <person name="Kronenberg Z."/>
            <person name="Feau N."/>
            <person name="Dhillon B."/>
            <person name="Hamelin R."/>
            <person name="Burleigh J."/>
            <person name="Smith J."/>
            <person name="Yandell M."/>
            <person name="Nelson C."/>
            <person name="Grigoriev I."/>
            <person name="Davis J."/>
        </authorList>
    </citation>
    <scope>NUCLEOTIDE SEQUENCE</scope>
    <source>
        <strain evidence="1">G11</strain>
    </source>
</reference>
<keyword evidence="2" id="KW-1185">Reference proteome</keyword>